<evidence type="ECO:0000313" key="2">
    <source>
        <dbReference type="EMBL" id="OWQ92613.1"/>
    </source>
</evidence>
<dbReference type="RefSeq" id="WP_088474030.1">
    <property type="nucleotide sequence ID" value="NZ_NISJ01000012.1"/>
</dbReference>
<feature type="domain" description="HPr kinase/phosphorylase C-terminal" evidence="1">
    <location>
        <begin position="11"/>
        <end position="85"/>
    </location>
</feature>
<comment type="caution">
    <text evidence="2">The sequence shown here is derived from an EMBL/GenBank/DDBJ whole genome shotgun (WGS) entry which is preliminary data.</text>
</comment>
<name>A0A246JJC6_9SPHN</name>
<keyword evidence="2" id="KW-0808">Transferase</keyword>
<dbReference type="OrthoDB" id="8326226at2"/>
<dbReference type="EMBL" id="NISJ01000012">
    <property type="protein sequence ID" value="OWQ92613.1"/>
    <property type="molecule type" value="Genomic_DNA"/>
</dbReference>
<keyword evidence="3" id="KW-1185">Reference proteome</keyword>
<dbReference type="InterPro" id="IPR011104">
    <property type="entry name" value="Hpr_kin/Pase_C"/>
</dbReference>
<dbReference type="InterPro" id="IPR027417">
    <property type="entry name" value="P-loop_NTPase"/>
</dbReference>
<organism evidence="2 3">
    <name type="scientific">Sphingopyxis witflariensis</name>
    <dbReference type="NCBI Taxonomy" id="173675"/>
    <lineage>
        <taxon>Bacteria</taxon>
        <taxon>Pseudomonadati</taxon>
        <taxon>Pseudomonadota</taxon>
        <taxon>Alphaproteobacteria</taxon>
        <taxon>Sphingomonadales</taxon>
        <taxon>Sphingomonadaceae</taxon>
        <taxon>Sphingopyxis</taxon>
    </lineage>
</organism>
<dbReference type="PANTHER" id="PTHR30305">
    <property type="entry name" value="PROTEIN YJDM-RELATED"/>
    <property type="match status" value="1"/>
</dbReference>
<protein>
    <submittedName>
        <fullName evidence="2">Serine kinase</fullName>
    </submittedName>
</protein>
<dbReference type="Gene3D" id="3.40.50.300">
    <property type="entry name" value="P-loop containing nucleotide triphosphate hydrolases"/>
    <property type="match status" value="1"/>
</dbReference>
<gene>
    <name evidence="2" type="ORF">CDQ91_17670</name>
</gene>
<accession>A0A246JJC6</accession>
<proteinExistence type="predicted"/>
<dbReference type="Pfam" id="PF07475">
    <property type="entry name" value="Hpr_kinase_C"/>
    <property type="match status" value="1"/>
</dbReference>
<dbReference type="CDD" id="cd01918">
    <property type="entry name" value="HprK_C"/>
    <property type="match status" value="1"/>
</dbReference>
<dbReference type="GO" id="GO:0000155">
    <property type="term" value="F:phosphorelay sensor kinase activity"/>
    <property type="evidence" value="ECO:0007669"/>
    <property type="project" value="InterPro"/>
</dbReference>
<evidence type="ECO:0000313" key="3">
    <source>
        <dbReference type="Proteomes" id="UP000197097"/>
    </source>
</evidence>
<evidence type="ECO:0000259" key="1">
    <source>
        <dbReference type="Pfam" id="PF07475"/>
    </source>
</evidence>
<dbReference type="SUPFAM" id="SSF53795">
    <property type="entry name" value="PEP carboxykinase-like"/>
    <property type="match status" value="1"/>
</dbReference>
<reference evidence="2 3" key="1">
    <citation type="journal article" date="2002" name="Int. J. Syst. Evol. Microbiol.">
        <title>Sphingopyxis witflariensis sp. nov., isolated from activated sludge.</title>
        <authorList>
            <person name="Kampfer P."/>
            <person name="Witzenberger R."/>
            <person name="Denner E.B."/>
            <person name="Busse H.J."/>
            <person name="Neef A."/>
        </authorList>
    </citation>
    <scope>NUCLEOTIDE SEQUENCE [LARGE SCALE GENOMIC DNA]</scope>
    <source>
        <strain evidence="2 3">DSM 14551</strain>
    </source>
</reference>
<dbReference type="AlphaFoldDB" id="A0A246JJC6"/>
<dbReference type="PANTHER" id="PTHR30305:SF1">
    <property type="entry name" value="HPR KINASE_PHOSPHORYLASE"/>
    <property type="match status" value="1"/>
</dbReference>
<dbReference type="Proteomes" id="UP000197097">
    <property type="component" value="Unassembled WGS sequence"/>
</dbReference>
<sequence length="148" mass="16062">MFPSRTQPQIINVHASCVAAGSRGILLLGLSGQGKSDLALRLIDRGARLVADDRCDIWFDRDRLWCRPPAALAGKLEVRGMGIVEQPWTAPVPLALAVRLTERYERMPPAGQVEMVAGHALPAIQLSAFEASAPIKILLALDRLALHP</sequence>
<dbReference type="GO" id="GO:0005524">
    <property type="term" value="F:ATP binding"/>
    <property type="evidence" value="ECO:0007669"/>
    <property type="project" value="InterPro"/>
</dbReference>
<dbReference type="GO" id="GO:0006109">
    <property type="term" value="P:regulation of carbohydrate metabolic process"/>
    <property type="evidence" value="ECO:0007669"/>
    <property type="project" value="InterPro"/>
</dbReference>
<keyword evidence="2" id="KW-0418">Kinase</keyword>